<dbReference type="Proteomes" id="UP000274097">
    <property type="component" value="Unassembled WGS sequence"/>
</dbReference>
<dbReference type="OrthoDB" id="49685at2"/>
<dbReference type="InterPro" id="IPR036390">
    <property type="entry name" value="WH_DNA-bd_sf"/>
</dbReference>
<dbReference type="SUPFAM" id="SSF46785">
    <property type="entry name" value="Winged helix' DNA-binding domain"/>
    <property type="match status" value="1"/>
</dbReference>
<dbReference type="Gene3D" id="1.10.10.10">
    <property type="entry name" value="Winged helix-like DNA-binding domain superfamily/Winged helix DNA-binding domain"/>
    <property type="match status" value="1"/>
</dbReference>
<dbReference type="Gene3D" id="3.30.420.40">
    <property type="match status" value="2"/>
</dbReference>
<sequence>MKTADPELMRAINRYHVIDAIRRDGPIARVEIVERTELSPATVSAITGALIEEGLVDVLRVAAGENGARGRPRVLLGLNGAAFHVVGVKLSAQRISITITDARGEALASLVLPVQLARQSTEVIADLIEDGVRGCVQDARLSMSQISGIGIGLPGVIDGVSGISHWSPVLGPRAEPFGQAVERRLGIRTLIENDANLVALAEHWFGYGRGLDSFAVVTVENTIGMGLIVDGRLYRGAHGVGPELGHVKMEAGGAPCRCGQTGCLEAYASDWGVLQMAEQLGLADGAMGDPGRRMAQLVRQAQQGDAALAQLFERAGGMLGLAIANIANLLNPPRIILTGEGLRAGDLLRRPLLAAVEANVLPTLREAMQITFHPWGDEMWARGAAVIVLRRIYEAPWNEALKNRPEEDVWMRSRSG</sequence>
<dbReference type="InParanoid" id="A0A3A9J7Y3"/>
<gene>
    <name evidence="2" type="ORF">D6Z83_19045</name>
    <name evidence="3" type="ORF">EBE87_14235</name>
</gene>
<reference evidence="2 5" key="1">
    <citation type="submission" date="2018-09" db="EMBL/GenBank/DDBJ databases">
        <title>Roseomonas sp. nov., isolated from feces of Tibetan antelopes in the Qinghai-Tibet plateau, China.</title>
        <authorList>
            <person name="Tian Z."/>
        </authorList>
    </citation>
    <scope>NUCLEOTIDE SEQUENCE [LARGE SCALE GENOMIC DNA]</scope>
    <source>
        <strain evidence="3 4">Z23</strain>
        <strain evidence="2 5">Z24</strain>
    </source>
</reference>
<dbReference type="EMBL" id="RFLX01000010">
    <property type="protein sequence ID" value="RMI20625.1"/>
    <property type="molecule type" value="Genomic_DNA"/>
</dbReference>
<dbReference type="InterPro" id="IPR000600">
    <property type="entry name" value="ROK"/>
</dbReference>
<dbReference type="InterPro" id="IPR036388">
    <property type="entry name" value="WH-like_DNA-bd_sf"/>
</dbReference>
<evidence type="ECO:0000313" key="4">
    <source>
        <dbReference type="Proteomes" id="UP000274097"/>
    </source>
</evidence>
<keyword evidence="4" id="KW-1185">Reference proteome</keyword>
<evidence type="ECO:0000313" key="2">
    <source>
        <dbReference type="EMBL" id="RKK02572.1"/>
    </source>
</evidence>
<dbReference type="AlphaFoldDB" id="A0A3A9J7Y3"/>
<proteinExistence type="inferred from homology"/>
<dbReference type="RefSeq" id="WP_120639833.1">
    <property type="nucleotide sequence ID" value="NZ_RAQU01000142.1"/>
</dbReference>
<evidence type="ECO:0000313" key="5">
    <source>
        <dbReference type="Proteomes" id="UP000278036"/>
    </source>
</evidence>
<dbReference type="PANTHER" id="PTHR18964:SF149">
    <property type="entry name" value="BIFUNCTIONAL UDP-N-ACETYLGLUCOSAMINE 2-EPIMERASE_N-ACETYLMANNOSAMINE KINASE"/>
    <property type="match status" value="1"/>
</dbReference>
<protein>
    <submittedName>
        <fullName evidence="3">ROK family protein</fullName>
    </submittedName>
    <submittedName>
        <fullName evidence="2">ROK family transcriptional regulator</fullName>
    </submittedName>
</protein>
<evidence type="ECO:0000313" key="3">
    <source>
        <dbReference type="EMBL" id="RMI20625.1"/>
    </source>
</evidence>
<comment type="similarity">
    <text evidence="1">Belongs to the ROK (NagC/XylR) family.</text>
</comment>
<evidence type="ECO:0000256" key="1">
    <source>
        <dbReference type="ARBA" id="ARBA00006479"/>
    </source>
</evidence>
<dbReference type="Pfam" id="PF13412">
    <property type="entry name" value="HTH_24"/>
    <property type="match status" value="1"/>
</dbReference>
<dbReference type="PANTHER" id="PTHR18964">
    <property type="entry name" value="ROK (REPRESSOR, ORF, KINASE) FAMILY"/>
    <property type="match status" value="1"/>
</dbReference>
<dbReference type="Proteomes" id="UP000278036">
    <property type="component" value="Unassembled WGS sequence"/>
</dbReference>
<dbReference type="FunCoup" id="A0A3A9J7Y3">
    <property type="interactions" value="301"/>
</dbReference>
<dbReference type="EMBL" id="RAQU01000142">
    <property type="protein sequence ID" value="RKK02572.1"/>
    <property type="molecule type" value="Genomic_DNA"/>
</dbReference>
<accession>A0A3A9J7Y3</accession>
<dbReference type="InterPro" id="IPR043129">
    <property type="entry name" value="ATPase_NBD"/>
</dbReference>
<organism evidence="2 5">
    <name type="scientific">Teichococcus wenyumeiae</name>
    <dbReference type="NCBI Taxonomy" id="2478470"/>
    <lineage>
        <taxon>Bacteria</taxon>
        <taxon>Pseudomonadati</taxon>
        <taxon>Pseudomonadota</taxon>
        <taxon>Alphaproteobacteria</taxon>
        <taxon>Acetobacterales</taxon>
        <taxon>Roseomonadaceae</taxon>
        <taxon>Roseomonas</taxon>
    </lineage>
</organism>
<dbReference type="Pfam" id="PF00480">
    <property type="entry name" value="ROK"/>
    <property type="match status" value="1"/>
</dbReference>
<dbReference type="CDD" id="cd24073">
    <property type="entry name" value="ASKHA_ATPase_ROK_CYANR"/>
    <property type="match status" value="1"/>
</dbReference>
<comment type="caution">
    <text evidence="2">The sequence shown here is derived from an EMBL/GenBank/DDBJ whole genome shotgun (WGS) entry which is preliminary data.</text>
</comment>
<dbReference type="SUPFAM" id="SSF53067">
    <property type="entry name" value="Actin-like ATPase domain"/>
    <property type="match status" value="1"/>
</dbReference>
<name>A0A3A9J7Y3_9PROT</name>